<dbReference type="AlphaFoldDB" id="A0A6E8VJQ4"/>
<name>A0A6E8VJQ4_ANOCL</name>
<organism evidence="2 3">
    <name type="scientific">Anopheles coluzzii</name>
    <name type="common">African malaria mosquito</name>
    <dbReference type="NCBI Taxonomy" id="1518534"/>
    <lineage>
        <taxon>Eukaryota</taxon>
        <taxon>Metazoa</taxon>
        <taxon>Ecdysozoa</taxon>
        <taxon>Arthropoda</taxon>
        <taxon>Hexapoda</taxon>
        <taxon>Insecta</taxon>
        <taxon>Pterygota</taxon>
        <taxon>Neoptera</taxon>
        <taxon>Endopterygota</taxon>
        <taxon>Diptera</taxon>
        <taxon>Nematocera</taxon>
        <taxon>Culicoidea</taxon>
        <taxon>Culicidae</taxon>
        <taxon>Anophelinae</taxon>
        <taxon>Anopheles</taxon>
    </lineage>
</organism>
<dbReference type="VEuPathDB" id="VectorBase:ACON004680"/>
<proteinExistence type="predicted"/>
<keyword evidence="3" id="KW-1185">Reference proteome</keyword>
<reference evidence="2" key="2">
    <citation type="submission" date="2020-05" db="UniProtKB">
        <authorList>
            <consortium name="EnsemblMetazoa"/>
        </authorList>
    </citation>
    <scope>IDENTIFICATION</scope>
    <source>
        <strain evidence="2">Ngousso</strain>
    </source>
</reference>
<dbReference type="PROSITE" id="PS50800">
    <property type="entry name" value="SAP"/>
    <property type="match status" value="1"/>
</dbReference>
<accession>A0A6E8VJQ4</accession>
<evidence type="ECO:0000313" key="3">
    <source>
        <dbReference type="Proteomes" id="UP001105220"/>
    </source>
</evidence>
<dbReference type="EnsemblMetazoa" id="ACON004680-RA">
    <property type="protein sequence ID" value="ACON004680-PA"/>
    <property type="gene ID" value="ACON004680"/>
</dbReference>
<dbReference type="InterPro" id="IPR003034">
    <property type="entry name" value="SAP_dom"/>
</dbReference>
<reference key="1">
    <citation type="journal article" date="2019" name="Genes (Basel)">
        <title>A High-Quality De novo Genome Assembly from a Single Mosquito Using PacBio Sequencing.</title>
        <authorList>
            <person name="Kingan S.B."/>
            <person name="Heaton H."/>
            <person name="Cudini J."/>
            <person name="Lambert C.C."/>
            <person name="Baybayan P."/>
            <person name="Galvin B.D."/>
            <person name="Durbin R."/>
            <person name="Korlach J."/>
            <person name="Lawniczak M.K.N."/>
        </authorList>
    </citation>
    <scope>NUCLEOTIDE SEQUENCE [LARGE SCALE GENOMIC DNA]</scope>
    <source>
        <strain>Mali-NIH</strain>
    </source>
</reference>
<evidence type="ECO:0000259" key="1">
    <source>
        <dbReference type="PROSITE" id="PS50800"/>
    </source>
</evidence>
<sequence>MDFPASIEELMEQFTRVGLVKRCEALGLDTSGSKEELAGRIVEHSESGNQATTRVGDYLDAVEGSSTSSQESVDREARGVSIHFKDVQDYLPTFSGKEDVCAWVIEFETRSKLLKWHDLHKLIYAKRVLQGAAKAFVRSIPEVSSWIDLKHALVEEFEEKVSSATVHESLRRRKKK</sequence>
<evidence type="ECO:0000313" key="2">
    <source>
        <dbReference type="EnsemblMetazoa" id="ACON004680-PA"/>
    </source>
</evidence>
<feature type="domain" description="SAP" evidence="1">
    <location>
        <begin position="11"/>
        <end position="45"/>
    </location>
</feature>
<protein>
    <submittedName>
        <fullName evidence="2">SAP domain-containing protein</fullName>
    </submittedName>
</protein>
<dbReference type="Proteomes" id="UP001105220">
    <property type="component" value="Unplaced"/>
</dbReference>